<reference evidence="3" key="1">
    <citation type="submission" date="2016-10" db="EMBL/GenBank/DDBJ databases">
        <authorList>
            <person name="Varghese N."/>
            <person name="Submissions S."/>
        </authorList>
    </citation>
    <scope>NUCLEOTIDE SEQUENCE [LARGE SCALE GENOMIC DNA]</scope>
    <source>
        <strain evidence="3">DSM 16477</strain>
    </source>
</reference>
<name>A0A1G7L5Q7_9RHOB</name>
<feature type="transmembrane region" description="Helical" evidence="1">
    <location>
        <begin position="147"/>
        <end position="173"/>
    </location>
</feature>
<dbReference type="STRING" id="218672.SAMN04489759_102218"/>
<keyword evidence="1" id="KW-0812">Transmembrane</keyword>
<keyword evidence="1" id="KW-0472">Membrane</keyword>
<keyword evidence="1" id="KW-1133">Transmembrane helix</keyword>
<keyword evidence="3" id="KW-1185">Reference proteome</keyword>
<dbReference type="RefSeq" id="WP_093739561.1">
    <property type="nucleotide sequence ID" value="NZ_FNBP01000002.1"/>
</dbReference>
<dbReference type="AlphaFoldDB" id="A0A1G7L5Q7"/>
<organism evidence="2 3">
    <name type="scientific">Sulfitobacter delicatus</name>
    <dbReference type="NCBI Taxonomy" id="218672"/>
    <lineage>
        <taxon>Bacteria</taxon>
        <taxon>Pseudomonadati</taxon>
        <taxon>Pseudomonadota</taxon>
        <taxon>Alphaproteobacteria</taxon>
        <taxon>Rhodobacterales</taxon>
        <taxon>Roseobacteraceae</taxon>
        <taxon>Sulfitobacter</taxon>
    </lineage>
</organism>
<dbReference type="Proteomes" id="UP000199399">
    <property type="component" value="Unassembled WGS sequence"/>
</dbReference>
<feature type="transmembrane region" description="Helical" evidence="1">
    <location>
        <begin position="228"/>
        <end position="250"/>
    </location>
</feature>
<evidence type="ECO:0000256" key="1">
    <source>
        <dbReference type="SAM" id="Phobius"/>
    </source>
</evidence>
<protein>
    <submittedName>
        <fullName evidence="2">Uncharacterized protein</fullName>
    </submittedName>
</protein>
<feature type="transmembrane region" description="Helical" evidence="1">
    <location>
        <begin position="66"/>
        <end position="87"/>
    </location>
</feature>
<proteinExistence type="predicted"/>
<accession>A0A1G7L5Q7</accession>
<evidence type="ECO:0000313" key="2">
    <source>
        <dbReference type="EMBL" id="SDF44862.1"/>
    </source>
</evidence>
<evidence type="ECO:0000313" key="3">
    <source>
        <dbReference type="Proteomes" id="UP000199399"/>
    </source>
</evidence>
<feature type="transmembrane region" description="Helical" evidence="1">
    <location>
        <begin position="111"/>
        <end position="135"/>
    </location>
</feature>
<dbReference type="EMBL" id="FNBP01000002">
    <property type="protein sequence ID" value="SDF44862.1"/>
    <property type="molecule type" value="Genomic_DNA"/>
</dbReference>
<dbReference type="OrthoDB" id="7704812at2"/>
<sequence>MNKATAFFAHALNMLFHAPATTLRVVLPAVLWVMGSAAVAGMLASDALATVQNALQDAPPPPADQLFILIICGIAGILGYALMAILWHRHVLLERETQAEVRPSMQLYWSYVWRAIVLGFVQFLAAIPIGLAMMLLSGLMGRSTATLMLIGLAAGVAFLWVALRLSLVLPAAAMGRVMSIRESWEATAPLAGTLWALAVLLAVVNTMLGVISGVLLPDDPGVRLLLDSALYIIEGLVFVSALTTLYGHLIEGRTLG</sequence>
<gene>
    <name evidence="2" type="ORF">SAMN04489759_102218</name>
</gene>
<feature type="transmembrane region" description="Helical" evidence="1">
    <location>
        <begin position="30"/>
        <end position="54"/>
    </location>
</feature>
<feature type="transmembrane region" description="Helical" evidence="1">
    <location>
        <begin position="193"/>
        <end position="216"/>
    </location>
</feature>